<feature type="domain" description="Tudor" evidence="1">
    <location>
        <begin position="256"/>
        <end position="316"/>
    </location>
</feature>
<dbReference type="PANTHER" id="PTHR22948">
    <property type="entry name" value="TUDOR DOMAIN CONTAINING PROTEIN"/>
    <property type="match status" value="1"/>
</dbReference>
<organism evidence="2 3">
    <name type="scientific">Oopsacas minuta</name>
    <dbReference type="NCBI Taxonomy" id="111878"/>
    <lineage>
        <taxon>Eukaryota</taxon>
        <taxon>Metazoa</taxon>
        <taxon>Porifera</taxon>
        <taxon>Hexactinellida</taxon>
        <taxon>Hexasterophora</taxon>
        <taxon>Lyssacinosida</taxon>
        <taxon>Leucopsacidae</taxon>
        <taxon>Oopsacas</taxon>
    </lineage>
</organism>
<sequence>MSRGRHNFLDRCRVVLDVIQQVCVKEVHSSGCFYIQLLETADAYKLDEMYSRLEREVTRPPWRKYTPRLGEIILSYSTARASLCRSEVVSLQSNNVRVFHVDYGSYESVPLSRVTALPNHALQPTRQAIKCCLSNATCLSSEGLDSLRRLSLGKELEGKLLWSYDSICYYILLTQPSGKSSIGELLISHGMATPLVKCNVLEPCLQSACHMSTVVSPSEIYFRSSTDLKKLQELQEIMNSPRLSPFKSMAPLSEKLTREGAYCLIQNPADLLKYRARVTCVRPSDKTAQVHLIDFGHTINVTYEQMFSMTPDAAEQTALCFICSLNLRPIKANCWGLEVRERLLSLGENTRMNFEVSVKNRIGTVHWLQVFIPGKGEPLEELLSDMCVIENNYYLSMYRSPHGLTLEVDDGEAVCITCVVDWNKFYVQLTKHSRELDWLTERLAESFSDTELDEQWLRSPTEGVLCATPYYEANTWARAVVTSVPHCTADKVQVFYIDYGNRDEVLPYDLKIIPTFAMHHPAMAIECGLHSTKLLGAYNLEEFRALVSQKALYMTVHENTRDRYLISLVDKLAGGINILESLELRSQSPLSPLSPRSMSNSPLLSPVAMPMRSLPLNNKIEVLCTYTESPNHFKCQLLSNTDSVLSDITRDLQRVARETATRLNTRDIRLGMPIMAFNTEDRLWYRAVVLDKEQRGFTIDLVDYGNKIKVQAHEMTHLPIQFISIPAFSITCKIYLNIPQRWSEDECETFKEIILGNKFKAVPKSVERRVYGIEIIGQEMINKLGVIGMDIKKRKHSSAPKHFLKPLRIKPCPRIKMCISYFENPGSFYCQLEENTMNFTKFQDRLGLLNIQTFPEYKHFDDGDFCISLYIDDTNLYRAKILSTDTSHDSAEVLYVDFGDKEIASLKSLRAIPEEFAQLPMQAIHCSLWEMHPIGTLEGGWHSDSKEVTENFLGGNLRLFEEIQKQTIIYTNHNRTRIIVEILHNT</sequence>
<dbReference type="InterPro" id="IPR002999">
    <property type="entry name" value="Tudor"/>
</dbReference>
<dbReference type="Proteomes" id="UP001165289">
    <property type="component" value="Unassembled WGS sequence"/>
</dbReference>
<name>A0AAV7KJS1_9METZ</name>
<dbReference type="AlphaFoldDB" id="A0AAV7KJS1"/>
<dbReference type="PANTHER" id="PTHR22948:SF29">
    <property type="entry name" value="FI02030P-RELATED"/>
    <property type="match status" value="1"/>
</dbReference>
<protein>
    <recommendedName>
        <fullName evidence="1">Tudor domain-containing protein</fullName>
    </recommendedName>
</protein>
<dbReference type="EMBL" id="JAKMXF010000033">
    <property type="protein sequence ID" value="KAI6660439.1"/>
    <property type="molecule type" value="Genomic_DNA"/>
</dbReference>
<feature type="domain" description="Tudor" evidence="1">
    <location>
        <begin position="859"/>
        <end position="919"/>
    </location>
</feature>
<keyword evidence="3" id="KW-1185">Reference proteome</keyword>
<dbReference type="SUPFAM" id="SSF63748">
    <property type="entry name" value="Tudor/PWWP/MBT"/>
    <property type="match status" value="5"/>
</dbReference>
<dbReference type="PROSITE" id="PS50304">
    <property type="entry name" value="TUDOR"/>
    <property type="match status" value="5"/>
</dbReference>
<dbReference type="SMART" id="SM00333">
    <property type="entry name" value="TUDOR"/>
    <property type="match status" value="5"/>
</dbReference>
<dbReference type="Gene3D" id="2.40.50.90">
    <property type="match status" value="4"/>
</dbReference>
<feature type="domain" description="Tudor" evidence="1">
    <location>
        <begin position="66"/>
        <end position="124"/>
    </location>
</feature>
<dbReference type="FunFam" id="2.30.30.140:FF:000018">
    <property type="entry name" value="Serine/threonine-protein kinase 31"/>
    <property type="match status" value="1"/>
</dbReference>
<evidence type="ECO:0000313" key="2">
    <source>
        <dbReference type="EMBL" id="KAI6660439.1"/>
    </source>
</evidence>
<dbReference type="InterPro" id="IPR050621">
    <property type="entry name" value="Tudor_domain_containing"/>
</dbReference>
<accession>A0AAV7KJS1</accession>
<proteinExistence type="predicted"/>
<comment type="caution">
    <text evidence="2">The sequence shown here is derived from an EMBL/GenBank/DDBJ whole genome shotgun (WGS) entry which is preliminary data.</text>
</comment>
<feature type="domain" description="Tudor" evidence="1">
    <location>
        <begin position="667"/>
        <end position="725"/>
    </location>
</feature>
<dbReference type="InterPro" id="IPR035437">
    <property type="entry name" value="SNase_OB-fold_sf"/>
</dbReference>
<gene>
    <name evidence="2" type="ORF">LOD99_14025</name>
</gene>
<dbReference type="Gene3D" id="2.30.30.140">
    <property type="match status" value="5"/>
</dbReference>
<dbReference type="Pfam" id="PF00567">
    <property type="entry name" value="TUDOR"/>
    <property type="match status" value="5"/>
</dbReference>
<feature type="domain" description="Tudor" evidence="1">
    <location>
        <begin position="459"/>
        <end position="520"/>
    </location>
</feature>
<evidence type="ECO:0000259" key="1">
    <source>
        <dbReference type="PROSITE" id="PS50304"/>
    </source>
</evidence>
<reference evidence="2 3" key="1">
    <citation type="journal article" date="2023" name="BMC Biol.">
        <title>The compact genome of the sponge Oopsacas minuta (Hexactinellida) is lacking key metazoan core genes.</title>
        <authorList>
            <person name="Santini S."/>
            <person name="Schenkelaars Q."/>
            <person name="Jourda C."/>
            <person name="Duchesne M."/>
            <person name="Belahbib H."/>
            <person name="Rocher C."/>
            <person name="Selva M."/>
            <person name="Riesgo A."/>
            <person name="Vervoort M."/>
            <person name="Leys S.P."/>
            <person name="Kodjabachian L."/>
            <person name="Le Bivic A."/>
            <person name="Borchiellini C."/>
            <person name="Claverie J.M."/>
            <person name="Renard E."/>
        </authorList>
    </citation>
    <scope>NUCLEOTIDE SEQUENCE [LARGE SCALE GENOMIC DNA]</scope>
    <source>
        <strain evidence="2">SPO-2</strain>
    </source>
</reference>
<evidence type="ECO:0000313" key="3">
    <source>
        <dbReference type="Proteomes" id="UP001165289"/>
    </source>
</evidence>